<dbReference type="AlphaFoldDB" id="A0ABC9U457"/>
<dbReference type="EMBL" id="AWSU01000019">
    <property type="protein sequence ID" value="ERI80550.1"/>
    <property type="molecule type" value="Genomic_DNA"/>
</dbReference>
<dbReference type="Gene3D" id="3.40.630.30">
    <property type="match status" value="1"/>
</dbReference>
<gene>
    <name evidence="2" type="ORF">CLOSYM_00212</name>
</gene>
<dbReference type="PANTHER" id="PTHR31143">
    <property type="match status" value="1"/>
</dbReference>
<dbReference type="Gene3D" id="3.40.630.110">
    <property type="entry name" value="GNAT acetyltransferase-like"/>
    <property type="match status" value="1"/>
</dbReference>
<dbReference type="InterPro" id="IPR042573">
    <property type="entry name" value="GNAT_acetyltra_N"/>
</dbReference>
<name>A0ABC9U457_CLOSY</name>
<feature type="domain" description="N-acetyltransferase" evidence="1">
    <location>
        <begin position="133"/>
        <end position="262"/>
    </location>
</feature>
<reference evidence="2 3" key="1">
    <citation type="submission" date="2013-07" db="EMBL/GenBank/DDBJ databases">
        <authorList>
            <person name="Weinstock G."/>
            <person name="Sodergren E."/>
            <person name="Wylie T."/>
            <person name="Fulton L."/>
            <person name="Fulton R."/>
            <person name="Fronick C."/>
            <person name="O'Laughlin M."/>
            <person name="Godfrey J."/>
            <person name="Miner T."/>
            <person name="Herter B."/>
            <person name="Appelbaum E."/>
            <person name="Cordes M."/>
            <person name="Lek S."/>
            <person name="Wollam A."/>
            <person name="Pepin K.H."/>
            <person name="Palsikar V.B."/>
            <person name="Mitreva M."/>
            <person name="Wilson R.K."/>
        </authorList>
    </citation>
    <scope>NUCLEOTIDE SEQUENCE [LARGE SCALE GENOMIC DNA]</scope>
    <source>
        <strain evidence="2 3">ATCC 14940</strain>
    </source>
</reference>
<dbReference type="InterPro" id="IPR000182">
    <property type="entry name" value="GNAT_dom"/>
</dbReference>
<dbReference type="Proteomes" id="UP000016491">
    <property type="component" value="Unassembled WGS sequence"/>
</dbReference>
<evidence type="ECO:0000259" key="1">
    <source>
        <dbReference type="PROSITE" id="PS51186"/>
    </source>
</evidence>
<comment type="caution">
    <text evidence="2">The sequence shown here is derived from an EMBL/GenBank/DDBJ whole genome shotgun (WGS) entry which is preliminary data.</text>
</comment>
<proteinExistence type="predicted"/>
<dbReference type="InterPro" id="IPR027365">
    <property type="entry name" value="GNAT_acetyltra_YdfB-like"/>
</dbReference>
<evidence type="ECO:0000313" key="2">
    <source>
        <dbReference type="EMBL" id="ERI80550.1"/>
    </source>
</evidence>
<sequence>MEEMEIYKITDKNLIKLVPLFEGWEETMIRSVLQGEMGSAWADSAVHPSSAMLFIADFCFFAGAPCRELAARWMEEKGRFTIMVPQNGQWSSVIRQVYKDAAKPIVRYALKKEYDIFDREKLMKMSRILPAGYEIRMIDERIYYMAGKEEWSSDLCSQFPTFADYRERGIGTAVLFDGTLAAGASSYTVYQGGIEIEIDTKEEHRRRGLARACAARLILECLDRGLYPAWDAHNKASLALALKLGYHFDKEYEAFEICKQDS</sequence>
<dbReference type="SUPFAM" id="SSF55729">
    <property type="entry name" value="Acyl-CoA N-acyltransferases (Nat)"/>
    <property type="match status" value="1"/>
</dbReference>
<accession>A0ABC9U457</accession>
<organism evidence="2 3">
    <name type="scientific">[Clostridium] symbiosum ATCC 14940</name>
    <dbReference type="NCBI Taxonomy" id="411472"/>
    <lineage>
        <taxon>Bacteria</taxon>
        <taxon>Bacillati</taxon>
        <taxon>Bacillota</taxon>
        <taxon>Clostridia</taxon>
        <taxon>Lachnospirales</taxon>
        <taxon>Lachnospiraceae</taxon>
        <taxon>Otoolea</taxon>
    </lineage>
</organism>
<evidence type="ECO:0000313" key="3">
    <source>
        <dbReference type="Proteomes" id="UP000016491"/>
    </source>
</evidence>
<dbReference type="InterPro" id="IPR016181">
    <property type="entry name" value="Acyl_CoA_acyltransferase"/>
</dbReference>
<dbReference type="PANTHER" id="PTHR31143:SF2">
    <property type="entry name" value="FR47-LIKE DOMAIN-CONTAINING PROTEIN-RELATED"/>
    <property type="match status" value="1"/>
</dbReference>
<dbReference type="Pfam" id="PF12746">
    <property type="entry name" value="GNAT_acetyltran"/>
    <property type="match status" value="1"/>
</dbReference>
<protein>
    <submittedName>
        <fullName evidence="2">Acetyltransferase, GNAT family</fullName>
    </submittedName>
</protein>
<dbReference type="PROSITE" id="PS51186">
    <property type="entry name" value="GNAT"/>
    <property type="match status" value="1"/>
</dbReference>